<comment type="cofactor">
    <cofactor evidence="8">
        <name>Mg(2+)</name>
        <dbReference type="ChEBI" id="CHEBI:18420"/>
    </cofactor>
</comment>
<reference evidence="10 11" key="1">
    <citation type="submission" date="2013-08" db="EMBL/GenBank/DDBJ databases">
        <title>Lactobacillus wasatchii sp. WDC04, a late gas producing bacteria isolated from aged chedder cheese.</title>
        <authorList>
            <person name="Oberg C.J."/>
            <person name="Culumber M."/>
            <person name="McMahon D.J."/>
            <person name="Broadbent J.R."/>
            <person name="Oberg T.S."/>
            <person name="Ortaki F."/>
        </authorList>
    </citation>
    <scope>NUCLEOTIDE SEQUENCE [LARGE SCALE GENOMIC DNA]</scope>
    <source>
        <strain evidence="10 11">WDC04</strain>
    </source>
</reference>
<dbReference type="GO" id="GO:0005737">
    <property type="term" value="C:cytoplasm"/>
    <property type="evidence" value="ECO:0007669"/>
    <property type="project" value="UniProtKB-SubCell"/>
</dbReference>
<comment type="caution">
    <text evidence="10">The sequence shown here is derived from an EMBL/GenBank/DDBJ whole genome shotgun (WGS) entry which is preliminary data.</text>
</comment>
<dbReference type="InterPro" id="IPR008278">
    <property type="entry name" value="4-PPantetheinyl_Trfase_dom"/>
</dbReference>
<dbReference type="Proteomes" id="UP000032279">
    <property type="component" value="Unassembled WGS sequence"/>
</dbReference>
<dbReference type="GO" id="GO:0008897">
    <property type="term" value="F:holo-[acyl-carrier-protein] synthase activity"/>
    <property type="evidence" value="ECO:0007669"/>
    <property type="project" value="UniProtKB-UniRule"/>
</dbReference>
<comment type="subcellular location">
    <subcellularLocation>
        <location evidence="8">Cytoplasm</location>
    </subcellularLocation>
</comment>
<evidence type="ECO:0000313" key="10">
    <source>
        <dbReference type="EMBL" id="KIS04179.1"/>
    </source>
</evidence>
<dbReference type="InterPro" id="IPR004568">
    <property type="entry name" value="Ppantetheine-prot_Trfase_dom"/>
</dbReference>
<dbReference type="GO" id="GO:0000287">
    <property type="term" value="F:magnesium ion binding"/>
    <property type="evidence" value="ECO:0007669"/>
    <property type="project" value="UniProtKB-UniRule"/>
</dbReference>
<gene>
    <name evidence="8 10" type="primary">acpS</name>
    <name evidence="10" type="ORF">WDC_0242</name>
</gene>
<comment type="catalytic activity">
    <reaction evidence="8">
        <text>apo-[ACP] + CoA = holo-[ACP] + adenosine 3',5'-bisphosphate + H(+)</text>
        <dbReference type="Rhea" id="RHEA:12068"/>
        <dbReference type="Rhea" id="RHEA-COMP:9685"/>
        <dbReference type="Rhea" id="RHEA-COMP:9690"/>
        <dbReference type="ChEBI" id="CHEBI:15378"/>
        <dbReference type="ChEBI" id="CHEBI:29999"/>
        <dbReference type="ChEBI" id="CHEBI:57287"/>
        <dbReference type="ChEBI" id="CHEBI:58343"/>
        <dbReference type="ChEBI" id="CHEBI:64479"/>
        <dbReference type="EC" id="2.7.8.7"/>
    </reaction>
</comment>
<evidence type="ECO:0000256" key="3">
    <source>
        <dbReference type="ARBA" id="ARBA00022723"/>
    </source>
</evidence>
<keyword evidence="5 8" id="KW-0460">Magnesium</keyword>
<dbReference type="NCBIfam" id="TIGR00516">
    <property type="entry name" value="acpS"/>
    <property type="match status" value="1"/>
</dbReference>
<dbReference type="InterPro" id="IPR037143">
    <property type="entry name" value="4-PPantetheinyl_Trfase_dom_sf"/>
</dbReference>
<evidence type="ECO:0000256" key="5">
    <source>
        <dbReference type="ARBA" id="ARBA00022842"/>
    </source>
</evidence>
<protein>
    <recommendedName>
        <fullName evidence="8">Holo-[acyl-carrier-protein] synthase</fullName>
        <shortName evidence="8">Holo-ACP synthase</shortName>
        <ecNumber evidence="8">2.7.8.7</ecNumber>
    </recommendedName>
    <alternativeName>
        <fullName evidence="8">4'-phosphopantetheinyl transferase AcpS</fullName>
    </alternativeName>
</protein>
<evidence type="ECO:0000313" key="11">
    <source>
        <dbReference type="Proteomes" id="UP000032279"/>
    </source>
</evidence>
<dbReference type="EC" id="2.7.8.7" evidence="8"/>
<feature type="binding site" evidence="8">
    <location>
        <position position="58"/>
    </location>
    <ligand>
        <name>Mg(2+)</name>
        <dbReference type="ChEBI" id="CHEBI:18420"/>
    </ligand>
</feature>
<proteinExistence type="inferred from homology"/>
<keyword evidence="11" id="KW-1185">Reference proteome</keyword>
<dbReference type="RefSeq" id="WP_044009974.1">
    <property type="nucleotide sequence ID" value="NZ_AWTT01000003.1"/>
</dbReference>
<dbReference type="Gene3D" id="3.90.470.20">
    <property type="entry name" value="4'-phosphopantetheinyl transferase domain"/>
    <property type="match status" value="1"/>
</dbReference>
<dbReference type="HAMAP" id="MF_00101">
    <property type="entry name" value="AcpS"/>
    <property type="match status" value="1"/>
</dbReference>
<dbReference type="Pfam" id="PF01648">
    <property type="entry name" value="ACPS"/>
    <property type="match status" value="1"/>
</dbReference>
<keyword evidence="2 8" id="KW-0808">Transferase</keyword>
<evidence type="ECO:0000256" key="2">
    <source>
        <dbReference type="ARBA" id="ARBA00022679"/>
    </source>
</evidence>
<accession>A0A0D0YY95</accession>
<organism evidence="10 11">
    <name type="scientific">Paucilactobacillus wasatchensis</name>
    <dbReference type="NCBI Taxonomy" id="1335616"/>
    <lineage>
        <taxon>Bacteria</taxon>
        <taxon>Bacillati</taxon>
        <taxon>Bacillota</taxon>
        <taxon>Bacilli</taxon>
        <taxon>Lactobacillales</taxon>
        <taxon>Lactobacillaceae</taxon>
        <taxon>Paucilactobacillus</taxon>
    </lineage>
</organism>
<comment type="similarity">
    <text evidence="8">Belongs to the P-Pant transferase superfamily. AcpS family.</text>
</comment>
<dbReference type="STRING" id="1335616.WDC_0242"/>
<dbReference type="SUPFAM" id="SSF56214">
    <property type="entry name" value="4'-phosphopantetheinyl transferase"/>
    <property type="match status" value="1"/>
</dbReference>
<evidence type="ECO:0000256" key="1">
    <source>
        <dbReference type="ARBA" id="ARBA00022516"/>
    </source>
</evidence>
<comment type="function">
    <text evidence="8">Transfers the 4'-phosphopantetheine moiety from coenzyme A to a Ser of acyl-carrier-protein.</text>
</comment>
<keyword evidence="3 8" id="KW-0479">Metal-binding</keyword>
<feature type="binding site" evidence="8">
    <location>
        <position position="8"/>
    </location>
    <ligand>
        <name>Mg(2+)</name>
        <dbReference type="ChEBI" id="CHEBI:18420"/>
    </ligand>
</feature>
<feature type="domain" description="4'-phosphopantetheinyl transferase" evidence="9">
    <location>
        <begin position="5"/>
        <end position="111"/>
    </location>
</feature>
<evidence type="ECO:0000256" key="7">
    <source>
        <dbReference type="ARBA" id="ARBA00023160"/>
    </source>
</evidence>
<keyword evidence="7 8" id="KW-0275">Fatty acid biosynthesis</keyword>
<dbReference type="InterPro" id="IPR002582">
    <property type="entry name" value="ACPS"/>
</dbReference>
<evidence type="ECO:0000256" key="6">
    <source>
        <dbReference type="ARBA" id="ARBA00023098"/>
    </source>
</evidence>
<dbReference type="NCBIfam" id="TIGR00556">
    <property type="entry name" value="pantethn_trn"/>
    <property type="match status" value="1"/>
</dbReference>
<keyword evidence="8" id="KW-0963">Cytoplasm</keyword>
<dbReference type="PATRIC" id="fig|1335616.4.peg.241"/>
<dbReference type="GO" id="GO:0006633">
    <property type="term" value="P:fatty acid biosynthetic process"/>
    <property type="evidence" value="ECO:0007669"/>
    <property type="project" value="UniProtKB-UniRule"/>
</dbReference>
<dbReference type="OrthoDB" id="517356at2"/>
<keyword evidence="4 8" id="KW-0276">Fatty acid metabolism</keyword>
<evidence type="ECO:0000256" key="4">
    <source>
        <dbReference type="ARBA" id="ARBA00022832"/>
    </source>
</evidence>
<dbReference type="AlphaFoldDB" id="A0A0D0YY95"/>
<dbReference type="EMBL" id="AWTT01000003">
    <property type="protein sequence ID" value="KIS04179.1"/>
    <property type="molecule type" value="Genomic_DNA"/>
</dbReference>
<sequence length="119" mass="13427">MIFGTGIDLTEIKRIDQMQTKHPHFVEKVLTKKEFLQYDQLTGQNRREFLAGRFSLKEAFSKAYGTGIGAKLAFHDIEILNNSVGRPMVTQSIFPGIAHVSVSHTNDLVITQVILEKEP</sequence>
<evidence type="ECO:0000256" key="8">
    <source>
        <dbReference type="HAMAP-Rule" id="MF_00101"/>
    </source>
</evidence>
<name>A0A0D0YY95_9LACO</name>
<evidence type="ECO:0000259" key="9">
    <source>
        <dbReference type="Pfam" id="PF01648"/>
    </source>
</evidence>
<keyword evidence="1 8" id="KW-0444">Lipid biosynthesis</keyword>
<keyword evidence="6 8" id="KW-0443">Lipid metabolism</keyword>